<proteinExistence type="predicted"/>
<evidence type="ECO:0000256" key="1">
    <source>
        <dbReference type="SAM" id="MobiDB-lite"/>
    </source>
</evidence>
<reference evidence="2" key="1">
    <citation type="submission" date="2018-04" db="EMBL/GenBank/DDBJ databases">
        <title>WGS assembly of Panicum hallii.</title>
        <authorList>
            <person name="Lovell J."/>
            <person name="Jenkins J."/>
            <person name="Lowry D."/>
            <person name="Mamidi S."/>
            <person name="Sreedasyam A."/>
            <person name="Weng X."/>
            <person name="Barry K."/>
            <person name="Bonette J."/>
            <person name="Campitelli B."/>
            <person name="Daum C."/>
            <person name="Gordon S."/>
            <person name="Gould B."/>
            <person name="Lipzen A."/>
            <person name="Macqueen A."/>
            <person name="Palacio-Mejia J."/>
            <person name="Plott C."/>
            <person name="Shakirov E."/>
            <person name="Shu S."/>
            <person name="Yoshinaga Y."/>
            <person name="Zane M."/>
            <person name="Rokhsar D."/>
            <person name="Grimwood J."/>
            <person name="Schmutz J."/>
            <person name="Juenger T."/>
        </authorList>
    </citation>
    <scope>NUCLEOTIDE SEQUENCE [LARGE SCALE GENOMIC DNA]</scope>
    <source>
        <strain evidence="2">FIL2</strain>
    </source>
</reference>
<feature type="region of interest" description="Disordered" evidence="1">
    <location>
        <begin position="1"/>
        <end position="54"/>
    </location>
</feature>
<dbReference type="AlphaFoldDB" id="A0A2T8I4D8"/>
<sequence>MESKPSQAKGNGLLVSAAEPRPRLCPGMTGDPDPADRAQGSGERDPRNQVGRAAGSCDVASRAVIKLIKISK</sequence>
<dbReference type="Proteomes" id="UP000243499">
    <property type="component" value="Chromosome 9"/>
</dbReference>
<gene>
    <name evidence="2" type="ORF">PAHAL_9G425300</name>
</gene>
<organism evidence="2">
    <name type="scientific">Panicum hallii</name>
    <dbReference type="NCBI Taxonomy" id="206008"/>
    <lineage>
        <taxon>Eukaryota</taxon>
        <taxon>Viridiplantae</taxon>
        <taxon>Streptophyta</taxon>
        <taxon>Embryophyta</taxon>
        <taxon>Tracheophyta</taxon>
        <taxon>Spermatophyta</taxon>
        <taxon>Magnoliopsida</taxon>
        <taxon>Liliopsida</taxon>
        <taxon>Poales</taxon>
        <taxon>Poaceae</taxon>
        <taxon>PACMAD clade</taxon>
        <taxon>Panicoideae</taxon>
        <taxon>Panicodae</taxon>
        <taxon>Paniceae</taxon>
        <taxon>Panicinae</taxon>
        <taxon>Panicum</taxon>
        <taxon>Panicum sect. Panicum</taxon>
    </lineage>
</organism>
<dbReference type="Gramene" id="PVH32545">
    <property type="protein sequence ID" value="PVH32545"/>
    <property type="gene ID" value="PAHAL_9G425300"/>
</dbReference>
<accession>A0A2T8I4D8</accession>
<evidence type="ECO:0000313" key="2">
    <source>
        <dbReference type="EMBL" id="PVH32545.1"/>
    </source>
</evidence>
<protein>
    <submittedName>
        <fullName evidence="2">Uncharacterized protein</fullName>
    </submittedName>
</protein>
<dbReference type="EMBL" id="CM008054">
    <property type="protein sequence ID" value="PVH32545.1"/>
    <property type="molecule type" value="Genomic_DNA"/>
</dbReference>
<name>A0A2T8I4D8_9POAL</name>